<dbReference type="InterPro" id="IPR038444">
    <property type="entry name" value="DUF465_sf"/>
</dbReference>
<evidence type="ECO:0000313" key="2">
    <source>
        <dbReference type="Proteomes" id="UP000234341"/>
    </source>
</evidence>
<comment type="caution">
    <text evidence="1">The sequence shown here is derived from an EMBL/GenBank/DDBJ whole genome shotgun (WGS) entry which is preliminary data.</text>
</comment>
<organism evidence="1 2">
    <name type="scientific">Cupriavidus pauculus</name>
    <dbReference type="NCBI Taxonomy" id="82633"/>
    <lineage>
        <taxon>Bacteria</taxon>
        <taxon>Pseudomonadati</taxon>
        <taxon>Pseudomonadota</taxon>
        <taxon>Betaproteobacteria</taxon>
        <taxon>Burkholderiales</taxon>
        <taxon>Burkholderiaceae</taxon>
        <taxon>Cupriavidus</taxon>
    </lineage>
</organism>
<dbReference type="InterPro" id="IPR007420">
    <property type="entry name" value="DUF465"/>
</dbReference>
<gene>
    <name evidence="1" type="ORF">CYJ10_12510</name>
</gene>
<proteinExistence type="predicted"/>
<evidence type="ECO:0008006" key="3">
    <source>
        <dbReference type="Google" id="ProtNLM"/>
    </source>
</evidence>
<evidence type="ECO:0000313" key="1">
    <source>
        <dbReference type="EMBL" id="PLQ00438.1"/>
    </source>
</evidence>
<protein>
    <recommendedName>
        <fullName evidence="3">DUF465 domain-containing protein</fullName>
    </recommendedName>
</protein>
<name>A0A2N5CE10_9BURK</name>
<sequence>MFPEYRAKISRLRIEDAHFGKLFARHNELDHQIKNMESGAVPASWHEIEARKKQKLKLKDQLYAVLKSHAP</sequence>
<dbReference type="Pfam" id="PF04325">
    <property type="entry name" value="DUF465"/>
    <property type="match status" value="1"/>
</dbReference>
<dbReference type="AlphaFoldDB" id="A0A2N5CE10"/>
<dbReference type="OrthoDB" id="5616367at2"/>
<dbReference type="RefSeq" id="WP_101681807.1">
    <property type="nucleotide sequence ID" value="NZ_PJRP01000004.1"/>
</dbReference>
<dbReference type="Proteomes" id="UP000234341">
    <property type="component" value="Unassembled WGS sequence"/>
</dbReference>
<accession>A0A2N5CE10</accession>
<dbReference type="Gene3D" id="6.10.280.50">
    <property type="match status" value="1"/>
</dbReference>
<dbReference type="EMBL" id="PJRP01000004">
    <property type="protein sequence ID" value="PLQ00438.1"/>
    <property type="molecule type" value="Genomic_DNA"/>
</dbReference>
<reference evidence="1 2" key="1">
    <citation type="submission" date="2017-12" db="EMBL/GenBank/DDBJ databases">
        <title>Genome sequence of the active heterotrophic nitrifier-denitrifier, Cupriavidus pauculus UM1.</title>
        <authorList>
            <person name="Putonti C."/>
            <person name="Castignetti D."/>
        </authorList>
    </citation>
    <scope>NUCLEOTIDE SEQUENCE [LARGE SCALE GENOMIC DNA]</scope>
    <source>
        <strain evidence="1 2">UM1</strain>
    </source>
</reference>